<sequence>MPIISELGRILRVAATTLLMAWLVGNLLVTAVGIVRSHLVAADVAPVLERVLPGAVQAQDELVVTAGRDADREWIEQVCSFTADESGWMAIRHRETCVLRWSFRGCVMLGSVGDVGVVESPEATYVDSRGPAGDPFCTYFLNDPDGTRELAGQRRAIGSGRWLVVVAEQPLVDVAIGCARWTVVFCDNPWIRHALVDRPVD</sequence>
<accession>A0A4V1RNY6</accession>
<comment type="caution">
    <text evidence="1">The sequence shown here is derived from an EMBL/GenBank/DDBJ whole genome shotgun (WGS) entry which is preliminary data.</text>
</comment>
<dbReference type="RefSeq" id="WP_129427580.1">
    <property type="nucleotide sequence ID" value="NZ_SDWV01000014.1"/>
</dbReference>
<proteinExistence type="predicted"/>
<gene>
    <name evidence="1" type="ORF">EUA94_14455</name>
</gene>
<evidence type="ECO:0000313" key="1">
    <source>
        <dbReference type="EMBL" id="RYC07487.1"/>
    </source>
</evidence>
<dbReference type="EMBL" id="SDWV01000014">
    <property type="protein sequence ID" value="RYC07487.1"/>
    <property type="molecule type" value="Genomic_DNA"/>
</dbReference>
<organism evidence="1 2">
    <name type="scientific">Nocardioides zhouii</name>
    <dbReference type="NCBI Taxonomy" id="1168729"/>
    <lineage>
        <taxon>Bacteria</taxon>
        <taxon>Bacillati</taxon>
        <taxon>Actinomycetota</taxon>
        <taxon>Actinomycetes</taxon>
        <taxon>Propionibacteriales</taxon>
        <taxon>Nocardioidaceae</taxon>
        <taxon>Nocardioides</taxon>
    </lineage>
</organism>
<dbReference type="AlphaFoldDB" id="A0A4V1RNY6"/>
<evidence type="ECO:0000313" key="2">
    <source>
        <dbReference type="Proteomes" id="UP000291101"/>
    </source>
</evidence>
<keyword evidence="2" id="KW-1185">Reference proteome</keyword>
<name>A0A4V1RNY6_9ACTN</name>
<reference evidence="1 2" key="1">
    <citation type="submission" date="2019-01" db="EMBL/GenBank/DDBJ databases">
        <title>Novel species of Nocardioides.</title>
        <authorList>
            <person name="Liu Q."/>
            <person name="X Y.-H."/>
        </authorList>
    </citation>
    <scope>NUCLEOTIDE SEQUENCE [LARGE SCALE GENOMIC DNA]</scope>
    <source>
        <strain evidence="1 2">HLT2-9</strain>
    </source>
</reference>
<dbReference type="OrthoDB" id="4864479at2"/>
<dbReference type="Proteomes" id="UP000291101">
    <property type="component" value="Unassembled WGS sequence"/>
</dbReference>
<protein>
    <submittedName>
        <fullName evidence="1">Uncharacterized protein</fullName>
    </submittedName>
</protein>